<dbReference type="RefSeq" id="WP_051036591.1">
    <property type="nucleotide sequence ID" value="NZ_UGRY01000002.1"/>
</dbReference>
<gene>
    <name evidence="5" type="primary">espG1_2</name>
    <name evidence="5" type="ORF">NCTC1934_01808</name>
</gene>
<evidence type="ECO:0000313" key="6">
    <source>
        <dbReference type="Proteomes" id="UP000255467"/>
    </source>
</evidence>
<protein>
    <submittedName>
        <fullName evidence="5">ESX-1 secretion-associated protein EspG1</fullName>
    </submittedName>
</protein>
<dbReference type="STRING" id="1406858.GCA_000710895_02803"/>
<dbReference type="Proteomes" id="UP000255467">
    <property type="component" value="Unassembled WGS sequence"/>
</dbReference>
<proteinExistence type="inferred from homology"/>
<name>A0A378YDV3_9NOCA</name>
<comment type="similarity">
    <text evidence="2">Belongs to the EspG family.</text>
</comment>
<comment type="subcellular location">
    <subcellularLocation>
        <location evidence="1">Cytoplasm</location>
    </subcellularLocation>
</comment>
<sequence>MTVLGAGRGPSLLGAVTLSLDDMQCLLETLAVDDMPVVLDAVGRYDTAAEHDRAMAAAAAGLADRDLLVDDEVHPELAERLRVLNRPHWEVAARWYVGASIHRLCLAKGDDIEVIALRGPDSYAIDQAGHDLSGTVMAALGPAEPLELAGMNAPTADLVPIFDDTGYAAATAERLARVGDPPRDAATLAAALVQVHSYAEIVAVVHSDGTRDIAPDHMAVFNTRHGRFLATTSPADDGVRWTALSTGTPARFRAALQHLMADLPLRQEFRPTAAP</sequence>
<evidence type="ECO:0000256" key="2">
    <source>
        <dbReference type="ARBA" id="ARBA00006411"/>
    </source>
</evidence>
<keyword evidence="6" id="KW-1185">Reference proteome</keyword>
<dbReference type="AlphaFoldDB" id="A0A378YDV3"/>
<dbReference type="OrthoDB" id="3681944at2"/>
<reference evidence="5 6" key="1">
    <citation type="submission" date="2018-06" db="EMBL/GenBank/DDBJ databases">
        <authorList>
            <consortium name="Pathogen Informatics"/>
            <person name="Doyle S."/>
        </authorList>
    </citation>
    <scope>NUCLEOTIDE SEQUENCE [LARGE SCALE GENOMIC DNA]</scope>
    <source>
        <strain evidence="5 6">NCTC1934</strain>
    </source>
</reference>
<keyword evidence="3" id="KW-0963">Cytoplasm</keyword>
<organism evidence="5 6">
    <name type="scientific">Nocardia otitidiscaviarum</name>
    <dbReference type="NCBI Taxonomy" id="1823"/>
    <lineage>
        <taxon>Bacteria</taxon>
        <taxon>Bacillati</taxon>
        <taxon>Actinomycetota</taxon>
        <taxon>Actinomycetes</taxon>
        <taxon>Mycobacteriales</taxon>
        <taxon>Nocardiaceae</taxon>
        <taxon>Nocardia</taxon>
    </lineage>
</organism>
<dbReference type="Pfam" id="PF14011">
    <property type="entry name" value="ESX-1_EspG"/>
    <property type="match status" value="1"/>
</dbReference>
<accession>A0A378YDV3</accession>
<evidence type="ECO:0000256" key="1">
    <source>
        <dbReference type="ARBA" id="ARBA00004496"/>
    </source>
</evidence>
<dbReference type="InterPro" id="IPR025734">
    <property type="entry name" value="EspG"/>
</dbReference>
<evidence type="ECO:0000313" key="5">
    <source>
        <dbReference type="EMBL" id="SUA74893.1"/>
    </source>
</evidence>
<keyword evidence="4" id="KW-0143">Chaperone</keyword>
<dbReference type="EMBL" id="UGRY01000002">
    <property type="protein sequence ID" value="SUA74893.1"/>
    <property type="molecule type" value="Genomic_DNA"/>
</dbReference>
<evidence type="ECO:0000256" key="4">
    <source>
        <dbReference type="ARBA" id="ARBA00023186"/>
    </source>
</evidence>
<evidence type="ECO:0000256" key="3">
    <source>
        <dbReference type="ARBA" id="ARBA00022490"/>
    </source>
</evidence>